<organism evidence="2 3">
    <name type="scientific">Gillisia hiemivivida</name>
    <dbReference type="NCBI Taxonomy" id="291190"/>
    <lineage>
        <taxon>Bacteria</taxon>
        <taxon>Pseudomonadati</taxon>
        <taxon>Bacteroidota</taxon>
        <taxon>Flavobacteriia</taxon>
        <taxon>Flavobacteriales</taxon>
        <taxon>Flavobacteriaceae</taxon>
        <taxon>Gillisia</taxon>
    </lineage>
</organism>
<dbReference type="Proteomes" id="UP000321367">
    <property type="component" value="Unassembled WGS sequence"/>
</dbReference>
<reference evidence="2 3" key="1">
    <citation type="submission" date="2019-08" db="EMBL/GenBank/DDBJ databases">
        <title>Genome sequence of Gillisia hiemivivida IC154 (type strain).</title>
        <authorList>
            <person name="Bowman J.P."/>
        </authorList>
    </citation>
    <scope>NUCLEOTIDE SEQUENCE [LARGE SCALE GENOMIC DNA]</scope>
    <source>
        <strain evidence="2 3">IC154</strain>
    </source>
</reference>
<dbReference type="OrthoDB" id="5526158at2"/>
<name>A0A5C6ZYZ1_9FLAO</name>
<dbReference type="PROSITE" id="PS51257">
    <property type="entry name" value="PROKAR_LIPOPROTEIN"/>
    <property type="match status" value="1"/>
</dbReference>
<protein>
    <submittedName>
        <fullName evidence="2">Uncharacterized protein</fullName>
    </submittedName>
</protein>
<keyword evidence="3" id="KW-1185">Reference proteome</keyword>
<accession>A0A5C6ZYZ1</accession>
<dbReference type="RefSeq" id="WP_146928388.1">
    <property type="nucleotide sequence ID" value="NZ_CBCSHZ010000002.1"/>
</dbReference>
<gene>
    <name evidence="2" type="ORF">ES724_01065</name>
</gene>
<keyword evidence="1" id="KW-0732">Signal</keyword>
<proteinExistence type="predicted"/>
<dbReference type="EMBL" id="VORY01000001">
    <property type="protein sequence ID" value="TXD95654.1"/>
    <property type="molecule type" value="Genomic_DNA"/>
</dbReference>
<comment type="caution">
    <text evidence="2">The sequence shown here is derived from an EMBL/GenBank/DDBJ whole genome shotgun (WGS) entry which is preliminary data.</text>
</comment>
<feature type="signal peptide" evidence="1">
    <location>
        <begin position="1"/>
        <end position="19"/>
    </location>
</feature>
<feature type="chain" id="PRO_5022776370" evidence="1">
    <location>
        <begin position="20"/>
        <end position="125"/>
    </location>
</feature>
<evidence type="ECO:0000313" key="3">
    <source>
        <dbReference type="Proteomes" id="UP000321367"/>
    </source>
</evidence>
<evidence type="ECO:0000313" key="2">
    <source>
        <dbReference type="EMBL" id="TXD95654.1"/>
    </source>
</evidence>
<evidence type="ECO:0000256" key="1">
    <source>
        <dbReference type="SAM" id="SignalP"/>
    </source>
</evidence>
<sequence>MKILILLLLFIGTTGSCQNSEETQEVSTRDLDLQFKEITNLVASKNCTENSQCSYMAYGSKACGGPQGYLVFSSEVDLDKLKELVENYTAAEAAYNKQNGIMSDCSIVSPPQTIGCVDGDCIKMD</sequence>
<dbReference type="AlphaFoldDB" id="A0A5C6ZYZ1"/>